<dbReference type="Proteomes" id="UP000288805">
    <property type="component" value="Unassembled WGS sequence"/>
</dbReference>
<organism evidence="1 2">
    <name type="scientific">Vitis vinifera</name>
    <name type="common">Grape</name>
    <dbReference type="NCBI Taxonomy" id="29760"/>
    <lineage>
        <taxon>Eukaryota</taxon>
        <taxon>Viridiplantae</taxon>
        <taxon>Streptophyta</taxon>
        <taxon>Embryophyta</taxon>
        <taxon>Tracheophyta</taxon>
        <taxon>Spermatophyta</taxon>
        <taxon>Magnoliopsida</taxon>
        <taxon>eudicotyledons</taxon>
        <taxon>Gunneridae</taxon>
        <taxon>Pentapetalae</taxon>
        <taxon>rosids</taxon>
        <taxon>Vitales</taxon>
        <taxon>Vitaceae</taxon>
        <taxon>Viteae</taxon>
        <taxon>Vitis</taxon>
    </lineage>
</organism>
<reference evidence="1 2" key="1">
    <citation type="journal article" date="2018" name="PLoS Genet.">
        <title>Population sequencing reveals clonal diversity and ancestral inbreeding in the grapevine cultivar Chardonnay.</title>
        <authorList>
            <person name="Roach M.J."/>
            <person name="Johnson D.L."/>
            <person name="Bohlmann J."/>
            <person name="van Vuuren H.J."/>
            <person name="Jones S.J."/>
            <person name="Pretorius I.S."/>
            <person name="Schmidt S.A."/>
            <person name="Borneman A.R."/>
        </authorList>
    </citation>
    <scope>NUCLEOTIDE SEQUENCE [LARGE SCALE GENOMIC DNA]</scope>
    <source>
        <strain evidence="2">cv. Chardonnay</strain>
        <tissue evidence="1">Leaf</tissue>
    </source>
</reference>
<dbReference type="EMBL" id="QGNW01000016">
    <property type="protein sequence ID" value="RVX16236.1"/>
    <property type="molecule type" value="Genomic_DNA"/>
</dbReference>
<accession>A0A438K4U3</accession>
<protein>
    <submittedName>
        <fullName evidence="1">Uncharacterized protein</fullName>
    </submittedName>
</protein>
<gene>
    <name evidence="1" type="ORF">CK203_014503</name>
</gene>
<dbReference type="AlphaFoldDB" id="A0A438K4U3"/>
<evidence type="ECO:0000313" key="2">
    <source>
        <dbReference type="Proteomes" id="UP000288805"/>
    </source>
</evidence>
<comment type="caution">
    <text evidence="1">The sequence shown here is derived from an EMBL/GenBank/DDBJ whole genome shotgun (WGS) entry which is preliminary data.</text>
</comment>
<proteinExistence type="predicted"/>
<evidence type="ECO:0000313" key="1">
    <source>
        <dbReference type="EMBL" id="RVX16236.1"/>
    </source>
</evidence>
<sequence>MRPWCHVVQVKVLTNHPHLEKLMPLSTWSTSIPFELAGLLLHCYTLAKSVLVLQCPMALRSWLTKPPPCTRYYVVVPPCLYHRLLMRPRCHMLYVKGLTNHPYLIELMPSSIEIAGHHSFRPNLSGHSQSDHLSLAISHSGHQSLFSEPREKTLSGRSNRRQKTFTAGNFSANFSANFPATVFFYTARSAWRRSPIFPKHRTRNHPRAVHARFSGRRLHLTRRRVRAREPLSGDALPPPGSPDADQPPFYLFVHPSPARASFGVLLLPRALDQFFRRPRLFFLNSNPCTCLGKCSSTFPVHDKIRNGIITSIQRHVTRNQGADMKFQTLGGSDSSPILITGHKLKWP</sequence>
<name>A0A438K4U3_VITVI</name>